<evidence type="ECO:0000313" key="7">
    <source>
        <dbReference type="Proteomes" id="UP001239019"/>
    </source>
</evidence>
<proteinExistence type="inferred from homology"/>
<reference evidence="6 7" key="1">
    <citation type="submission" date="2023-08" db="EMBL/GenBank/DDBJ databases">
        <title>Whole-genome sequencing of halo(alkali)philic microorganisms from hypersaline lakes.</title>
        <authorList>
            <person name="Sorokin D.Y."/>
            <person name="Abbas B."/>
            <person name="Merkel A.Y."/>
        </authorList>
    </citation>
    <scope>NUCLEOTIDE SEQUENCE [LARGE SCALE GENOMIC DNA]</scope>
    <source>
        <strain evidence="6 7">AB-CW4</strain>
    </source>
</reference>
<dbReference type="EMBL" id="JAVDDT010000001">
    <property type="protein sequence ID" value="MDQ2068690.1"/>
    <property type="molecule type" value="Genomic_DNA"/>
</dbReference>
<organism evidence="6 7">
    <name type="scientific">Natronospira bacteriovora</name>
    <dbReference type="NCBI Taxonomy" id="3069753"/>
    <lineage>
        <taxon>Bacteria</taxon>
        <taxon>Pseudomonadati</taxon>
        <taxon>Pseudomonadota</taxon>
        <taxon>Gammaproteobacteria</taxon>
        <taxon>Natronospirales</taxon>
        <taxon>Natronospiraceae</taxon>
        <taxon>Natronospira</taxon>
    </lineage>
</organism>
<name>A0ABU0W3T3_9GAMM</name>
<accession>A0ABU0W3T3</accession>
<keyword evidence="3" id="KW-0963">Cytoplasm</keyword>
<comment type="caution">
    <text evidence="6">The sequence shown here is derived from an EMBL/GenBank/DDBJ whole genome shotgun (WGS) entry which is preliminary data.</text>
</comment>
<evidence type="ECO:0000259" key="5">
    <source>
        <dbReference type="Pfam" id="PF00582"/>
    </source>
</evidence>
<gene>
    <name evidence="6" type="ORF">RBH19_02225</name>
</gene>
<comment type="similarity">
    <text evidence="2">Belongs to the universal stress protein A family.</text>
</comment>
<protein>
    <submittedName>
        <fullName evidence="6">Universal stress protein</fullName>
    </submittedName>
</protein>
<dbReference type="RefSeq" id="WP_306727171.1">
    <property type="nucleotide sequence ID" value="NZ_JAVDDT010000001.1"/>
</dbReference>
<feature type="domain" description="UspA" evidence="5">
    <location>
        <begin position="22"/>
        <end position="149"/>
    </location>
</feature>
<comment type="subcellular location">
    <subcellularLocation>
        <location evidence="1">Cytoplasm</location>
    </subcellularLocation>
</comment>
<dbReference type="PANTHER" id="PTHR47892">
    <property type="entry name" value="UNIVERSAL STRESS PROTEIN E"/>
    <property type="match status" value="1"/>
</dbReference>
<dbReference type="SUPFAM" id="SSF52402">
    <property type="entry name" value="Adenine nucleotide alpha hydrolases-like"/>
    <property type="match status" value="2"/>
</dbReference>
<dbReference type="PANTHER" id="PTHR47892:SF1">
    <property type="entry name" value="UNIVERSAL STRESS PROTEIN E"/>
    <property type="match status" value="1"/>
</dbReference>
<evidence type="ECO:0000313" key="6">
    <source>
        <dbReference type="EMBL" id="MDQ2068690.1"/>
    </source>
</evidence>
<evidence type="ECO:0000256" key="3">
    <source>
        <dbReference type="ARBA" id="ARBA00022490"/>
    </source>
</evidence>
<feature type="domain" description="UspA" evidence="5">
    <location>
        <begin position="176"/>
        <end position="302"/>
    </location>
</feature>
<evidence type="ECO:0000256" key="2">
    <source>
        <dbReference type="ARBA" id="ARBA00008791"/>
    </source>
</evidence>
<dbReference type="Proteomes" id="UP001239019">
    <property type="component" value="Unassembled WGS sequence"/>
</dbReference>
<dbReference type="Pfam" id="PF00582">
    <property type="entry name" value="Usp"/>
    <property type="match status" value="2"/>
</dbReference>
<dbReference type="InterPro" id="IPR006016">
    <property type="entry name" value="UspA"/>
</dbReference>
<keyword evidence="7" id="KW-1185">Reference proteome</keyword>
<evidence type="ECO:0000256" key="4">
    <source>
        <dbReference type="ARBA" id="ARBA00037131"/>
    </source>
</evidence>
<dbReference type="Gene3D" id="3.40.50.12370">
    <property type="match status" value="1"/>
</dbReference>
<comment type="function">
    <text evidence="4">Required for resistance to DNA-damaging agents.</text>
</comment>
<sequence length="306" mass="34460">MQDSRIHLEHIAVLLPDSLRLSRAVETAVKLAEREKARLTVLVPGSELERTLARHTLDVDTLDQLVSEHDLARNRHLDELLAGIRPRVAQVSYQVVSGRRRHEAILEWMQARRPDLLVKDIGKGSRRVAHLFTPLDWHLMRGSPCPLMLLGRGVAHGPVVAALDLVGAREKPLSLDQQVMTWGQWLSDWQQCPLHTVHAFETVENLRLPFGMDRLMPEDDLKRVETEHRQLLDRASASVNVPEQNRHLIHSPPGRAIPALCDELDARMLVLGTARRGRLERLVMGSTAESIIHALDGDLLAIPPID</sequence>
<evidence type="ECO:0000256" key="1">
    <source>
        <dbReference type="ARBA" id="ARBA00004496"/>
    </source>
</evidence>